<dbReference type="Pfam" id="PF01609">
    <property type="entry name" value="DDE_Tnp_1"/>
    <property type="match status" value="1"/>
</dbReference>
<dbReference type="EMBL" id="CP101398">
    <property type="protein sequence ID" value="UTR83614.1"/>
    <property type="molecule type" value="Genomic_DNA"/>
</dbReference>
<keyword evidence="3" id="KW-1185">Reference proteome</keyword>
<gene>
    <name evidence="2" type="ORF">NLU04_34440</name>
</gene>
<feature type="domain" description="Transposase IS4-like" evidence="1">
    <location>
        <begin position="6"/>
        <end position="56"/>
    </location>
</feature>
<accession>A0ABY5FIQ6</accession>
<evidence type="ECO:0000259" key="1">
    <source>
        <dbReference type="Pfam" id="PF01609"/>
    </source>
</evidence>
<sequence>MTDCLGLLLIVAITAANTGDREAATGLLQRLCRVHRDITLVWADDGYTGSLVDWCRRLALTLEIVKRTAEPASWVPDTRCLSGTQKPRRNLSAAAR</sequence>
<protein>
    <recommendedName>
        <fullName evidence="1">Transposase IS4-like domain-containing protein</fullName>
    </recommendedName>
</protein>
<dbReference type="Proteomes" id="UP001058236">
    <property type="component" value="Plasmid unnamed"/>
</dbReference>
<proteinExistence type="predicted"/>
<evidence type="ECO:0000313" key="2">
    <source>
        <dbReference type="EMBL" id="UTR83614.1"/>
    </source>
</evidence>
<geneLocation type="plasmid" evidence="2 3">
    <name>unnamed</name>
</geneLocation>
<reference evidence="2" key="1">
    <citation type="submission" date="2022-07" db="EMBL/GenBank/DDBJ databases">
        <title>Genomic of Streptomyces cavourensis F2.</title>
        <authorList>
            <person name="Hu S."/>
            <person name="Liang W."/>
        </authorList>
    </citation>
    <scope>NUCLEOTIDE SEQUENCE</scope>
    <source>
        <strain evidence="2">F2</strain>
        <plasmid evidence="2">unnamed</plasmid>
    </source>
</reference>
<organism evidence="2 3">
    <name type="scientific">Streptomyces cavourensis</name>
    <dbReference type="NCBI Taxonomy" id="67258"/>
    <lineage>
        <taxon>Bacteria</taxon>
        <taxon>Bacillati</taxon>
        <taxon>Actinomycetota</taxon>
        <taxon>Actinomycetes</taxon>
        <taxon>Kitasatosporales</taxon>
        <taxon>Streptomycetaceae</taxon>
        <taxon>Streptomyces</taxon>
    </lineage>
</organism>
<keyword evidence="2" id="KW-0614">Plasmid</keyword>
<evidence type="ECO:0000313" key="3">
    <source>
        <dbReference type="Proteomes" id="UP001058236"/>
    </source>
</evidence>
<dbReference type="PANTHER" id="PTHR30007:SF0">
    <property type="entry name" value="TRANSPOSASE"/>
    <property type="match status" value="1"/>
</dbReference>
<dbReference type="PANTHER" id="PTHR30007">
    <property type="entry name" value="PHP DOMAIN PROTEIN"/>
    <property type="match status" value="1"/>
</dbReference>
<name>A0ABY5FIQ6_9ACTN</name>
<dbReference type="InterPro" id="IPR002559">
    <property type="entry name" value="Transposase_11"/>
</dbReference>